<dbReference type="Gramene" id="KQL31408">
    <property type="protein sequence ID" value="KQL31408"/>
    <property type="gene ID" value="SETIT_019077mg"/>
</dbReference>
<feature type="region of interest" description="Disordered" evidence="1">
    <location>
        <begin position="105"/>
        <end position="126"/>
    </location>
</feature>
<proteinExistence type="predicted"/>
<evidence type="ECO:0000313" key="3">
    <source>
        <dbReference type="Proteomes" id="UP000004995"/>
    </source>
</evidence>
<evidence type="ECO:0000256" key="1">
    <source>
        <dbReference type="SAM" id="MobiDB-lite"/>
    </source>
</evidence>
<sequence length="126" mass="14115">MEKLGRFVMEEGETPKEMYNRLICIVNEIKGLGSKEMTDNFVVKRMLRAIAPRNPTLVTIIREQVDFAKLTPHDVLGREWDSNDSSTDSDDEDVHMCLTAIGSKVSSTPKSCNVDEFGNSDSDSND</sequence>
<dbReference type="Proteomes" id="UP000004995">
    <property type="component" value="Unassembled WGS sequence"/>
</dbReference>
<dbReference type="EnsemblPlants" id="KQL31408">
    <property type="protein sequence ID" value="KQL31408"/>
    <property type="gene ID" value="SETIT_019077mg"/>
</dbReference>
<accession>K3YXS9</accession>
<dbReference type="AlphaFoldDB" id="K3YXS9"/>
<protein>
    <submittedName>
        <fullName evidence="2">Uncharacterized protein</fullName>
    </submittedName>
</protein>
<dbReference type="HOGENOM" id="CLU_1987369_0_0_1"/>
<name>K3YXS9_SETIT</name>
<dbReference type="EMBL" id="AGNK02000541">
    <property type="status" value="NOT_ANNOTATED_CDS"/>
    <property type="molecule type" value="Genomic_DNA"/>
</dbReference>
<dbReference type="InParanoid" id="K3YXS9"/>
<evidence type="ECO:0000313" key="2">
    <source>
        <dbReference type="EnsemblPlants" id="KQL31408"/>
    </source>
</evidence>
<reference evidence="2" key="2">
    <citation type="submission" date="2018-08" db="UniProtKB">
        <authorList>
            <consortium name="EnsemblPlants"/>
        </authorList>
    </citation>
    <scope>IDENTIFICATION</scope>
    <source>
        <strain evidence="2">Yugu1</strain>
    </source>
</reference>
<reference evidence="3" key="1">
    <citation type="journal article" date="2012" name="Nat. Biotechnol.">
        <title>Reference genome sequence of the model plant Setaria.</title>
        <authorList>
            <person name="Bennetzen J.L."/>
            <person name="Schmutz J."/>
            <person name="Wang H."/>
            <person name="Percifield R."/>
            <person name="Hawkins J."/>
            <person name="Pontaroli A.C."/>
            <person name="Estep M."/>
            <person name="Feng L."/>
            <person name="Vaughn J.N."/>
            <person name="Grimwood J."/>
            <person name="Jenkins J."/>
            <person name="Barry K."/>
            <person name="Lindquist E."/>
            <person name="Hellsten U."/>
            <person name="Deshpande S."/>
            <person name="Wang X."/>
            <person name="Wu X."/>
            <person name="Mitros T."/>
            <person name="Triplett J."/>
            <person name="Yang X."/>
            <person name="Ye C.Y."/>
            <person name="Mauro-Herrera M."/>
            <person name="Wang L."/>
            <person name="Li P."/>
            <person name="Sharma M."/>
            <person name="Sharma R."/>
            <person name="Ronald P.C."/>
            <person name="Panaud O."/>
            <person name="Kellogg E.A."/>
            <person name="Brutnell T.P."/>
            <person name="Doust A.N."/>
            <person name="Tuskan G.A."/>
            <person name="Rokhsar D."/>
            <person name="Devos K.M."/>
        </authorList>
    </citation>
    <scope>NUCLEOTIDE SEQUENCE [LARGE SCALE GENOMIC DNA]</scope>
    <source>
        <strain evidence="3">cv. Yugu1</strain>
    </source>
</reference>
<organism evidence="2 3">
    <name type="scientific">Setaria italica</name>
    <name type="common">Foxtail millet</name>
    <name type="synonym">Panicum italicum</name>
    <dbReference type="NCBI Taxonomy" id="4555"/>
    <lineage>
        <taxon>Eukaryota</taxon>
        <taxon>Viridiplantae</taxon>
        <taxon>Streptophyta</taxon>
        <taxon>Embryophyta</taxon>
        <taxon>Tracheophyta</taxon>
        <taxon>Spermatophyta</taxon>
        <taxon>Magnoliopsida</taxon>
        <taxon>Liliopsida</taxon>
        <taxon>Poales</taxon>
        <taxon>Poaceae</taxon>
        <taxon>PACMAD clade</taxon>
        <taxon>Panicoideae</taxon>
        <taxon>Panicodae</taxon>
        <taxon>Paniceae</taxon>
        <taxon>Cenchrinae</taxon>
        <taxon>Setaria</taxon>
    </lineage>
</organism>
<keyword evidence="3" id="KW-1185">Reference proteome</keyword>